<reference evidence="2" key="1">
    <citation type="submission" date="2021-01" db="EMBL/GenBank/DDBJ databases">
        <title>Whole genome shotgun sequence of Rugosimonospora africana NBRC 104875.</title>
        <authorList>
            <person name="Komaki H."/>
            <person name="Tamura T."/>
        </authorList>
    </citation>
    <scope>NUCLEOTIDE SEQUENCE</scope>
    <source>
        <strain evidence="2">NBRC 104875</strain>
    </source>
</reference>
<dbReference type="Proteomes" id="UP000642748">
    <property type="component" value="Unassembled WGS sequence"/>
</dbReference>
<comment type="caution">
    <text evidence="2">The sequence shown here is derived from an EMBL/GenBank/DDBJ whole genome shotgun (WGS) entry which is preliminary data.</text>
</comment>
<protein>
    <submittedName>
        <fullName evidence="2">Uncharacterized protein</fullName>
    </submittedName>
</protein>
<keyword evidence="3" id="KW-1185">Reference proteome</keyword>
<evidence type="ECO:0000313" key="3">
    <source>
        <dbReference type="Proteomes" id="UP000642748"/>
    </source>
</evidence>
<gene>
    <name evidence="2" type="ORF">Raf01_14910</name>
</gene>
<evidence type="ECO:0000256" key="1">
    <source>
        <dbReference type="SAM" id="MobiDB-lite"/>
    </source>
</evidence>
<organism evidence="2 3">
    <name type="scientific">Rugosimonospora africana</name>
    <dbReference type="NCBI Taxonomy" id="556532"/>
    <lineage>
        <taxon>Bacteria</taxon>
        <taxon>Bacillati</taxon>
        <taxon>Actinomycetota</taxon>
        <taxon>Actinomycetes</taxon>
        <taxon>Micromonosporales</taxon>
        <taxon>Micromonosporaceae</taxon>
        <taxon>Rugosimonospora</taxon>
    </lineage>
</organism>
<dbReference type="EMBL" id="BONZ01000013">
    <property type="protein sequence ID" value="GIH13319.1"/>
    <property type="molecule type" value="Genomic_DNA"/>
</dbReference>
<dbReference type="Gene3D" id="3.20.20.80">
    <property type="entry name" value="Glycosidases"/>
    <property type="match status" value="1"/>
</dbReference>
<feature type="region of interest" description="Disordered" evidence="1">
    <location>
        <begin position="61"/>
        <end position="81"/>
    </location>
</feature>
<sequence length="81" mass="8699">MGYDVAGLESIPLNFPWRTVCPVTYDGVNVGIVNSITMDYGSSREWGDAVIATADSTLAQTATSWPTSRPPHRTGLLGVTR</sequence>
<dbReference type="AlphaFoldDB" id="A0A8J3QLU1"/>
<name>A0A8J3QLU1_9ACTN</name>
<proteinExistence type="predicted"/>
<evidence type="ECO:0000313" key="2">
    <source>
        <dbReference type="EMBL" id="GIH13319.1"/>
    </source>
</evidence>
<accession>A0A8J3QLU1</accession>